<dbReference type="EMBL" id="BARU01021373">
    <property type="protein sequence ID" value="GAH59825.1"/>
    <property type="molecule type" value="Genomic_DNA"/>
</dbReference>
<dbReference type="Pfam" id="PF04480">
    <property type="entry name" value="DUF559"/>
    <property type="match status" value="1"/>
</dbReference>
<dbReference type="InterPro" id="IPR011335">
    <property type="entry name" value="Restrct_endonuc-II-like"/>
</dbReference>
<dbReference type="InterPro" id="IPR007569">
    <property type="entry name" value="DUF559"/>
</dbReference>
<dbReference type="PANTHER" id="PTHR38590">
    <property type="entry name" value="BLL0828 PROTEIN"/>
    <property type="match status" value="1"/>
</dbReference>
<dbReference type="InterPro" id="IPR047216">
    <property type="entry name" value="Endonuclease_DUF559_bact"/>
</dbReference>
<proteinExistence type="predicted"/>
<organism evidence="2">
    <name type="scientific">marine sediment metagenome</name>
    <dbReference type="NCBI Taxonomy" id="412755"/>
    <lineage>
        <taxon>unclassified sequences</taxon>
        <taxon>metagenomes</taxon>
        <taxon>ecological metagenomes</taxon>
    </lineage>
</organism>
<dbReference type="SUPFAM" id="SSF52980">
    <property type="entry name" value="Restriction endonuclease-like"/>
    <property type="match status" value="1"/>
</dbReference>
<feature type="non-terminal residue" evidence="2">
    <location>
        <position position="1"/>
    </location>
</feature>
<protein>
    <recommendedName>
        <fullName evidence="1">DUF559 domain-containing protein</fullName>
    </recommendedName>
</protein>
<feature type="domain" description="DUF559" evidence="1">
    <location>
        <begin position="4"/>
        <end position="46"/>
    </location>
</feature>
<evidence type="ECO:0000259" key="1">
    <source>
        <dbReference type="Pfam" id="PF04480"/>
    </source>
</evidence>
<evidence type="ECO:0000313" key="2">
    <source>
        <dbReference type="EMBL" id="GAH59825.1"/>
    </source>
</evidence>
<gene>
    <name evidence="2" type="ORF">S03H2_34989</name>
</gene>
<name>X1HRX0_9ZZZZ</name>
<comment type="caution">
    <text evidence="2">The sequence shown here is derived from an EMBL/GenBank/DDBJ whole genome shotgun (WGS) entry which is preliminary data.</text>
</comment>
<reference evidence="2" key="1">
    <citation type="journal article" date="2014" name="Front. Microbiol.">
        <title>High frequency of phylogenetically diverse reductive dehalogenase-homologous genes in deep subseafloor sedimentary metagenomes.</title>
        <authorList>
            <person name="Kawai M."/>
            <person name="Futagami T."/>
            <person name="Toyoda A."/>
            <person name="Takaki Y."/>
            <person name="Nishi S."/>
            <person name="Hori S."/>
            <person name="Arai W."/>
            <person name="Tsubouchi T."/>
            <person name="Morono Y."/>
            <person name="Uchiyama I."/>
            <person name="Ito T."/>
            <person name="Fujiyama A."/>
            <person name="Inagaki F."/>
            <person name="Takami H."/>
        </authorList>
    </citation>
    <scope>NUCLEOTIDE SEQUENCE</scope>
    <source>
        <strain evidence="2">Expedition CK06-06</strain>
    </source>
</reference>
<dbReference type="PANTHER" id="PTHR38590:SF1">
    <property type="entry name" value="BLL0828 PROTEIN"/>
    <property type="match status" value="1"/>
</dbReference>
<dbReference type="AlphaFoldDB" id="X1HRX0"/>
<dbReference type="Gene3D" id="3.40.960.10">
    <property type="entry name" value="VSR Endonuclease"/>
    <property type="match status" value="1"/>
</dbReference>
<sequence length="47" mass="5648">NEREVEKRDEERTTWLKGRGYQVLRLWNNDVLTNMEGVLEKIEEALS</sequence>
<accession>X1HRX0</accession>